<proteinExistence type="predicted"/>
<accession>M7AR34</accession>
<protein>
    <recommendedName>
        <fullName evidence="1">DUF4587 domain-containing protein</fullName>
    </recommendedName>
</protein>
<gene>
    <name evidence="2" type="ORF">UY3_15814</name>
</gene>
<dbReference type="EMBL" id="KB573777">
    <property type="protein sequence ID" value="EMP27094.1"/>
    <property type="molecule type" value="Genomic_DNA"/>
</dbReference>
<evidence type="ECO:0000313" key="2">
    <source>
        <dbReference type="EMBL" id="EMP27094.1"/>
    </source>
</evidence>
<dbReference type="Proteomes" id="UP000031443">
    <property type="component" value="Unassembled WGS sequence"/>
</dbReference>
<name>M7AR34_CHEMY</name>
<dbReference type="PANTHER" id="PTHR28604:SF1">
    <property type="entry name" value="PROLINE-RICH PROTEIN 29"/>
    <property type="match status" value="1"/>
</dbReference>
<organism evidence="2 3">
    <name type="scientific">Chelonia mydas</name>
    <name type="common">Green sea-turtle</name>
    <name type="synonym">Chelonia agassizi</name>
    <dbReference type="NCBI Taxonomy" id="8469"/>
    <lineage>
        <taxon>Eukaryota</taxon>
        <taxon>Metazoa</taxon>
        <taxon>Chordata</taxon>
        <taxon>Craniata</taxon>
        <taxon>Vertebrata</taxon>
        <taxon>Euteleostomi</taxon>
        <taxon>Archelosauria</taxon>
        <taxon>Testudinata</taxon>
        <taxon>Testudines</taxon>
        <taxon>Cryptodira</taxon>
        <taxon>Durocryptodira</taxon>
        <taxon>Americhelydia</taxon>
        <taxon>Chelonioidea</taxon>
        <taxon>Cheloniidae</taxon>
        <taxon>Chelonia</taxon>
    </lineage>
</organism>
<dbReference type="AlphaFoldDB" id="M7AR34"/>
<feature type="domain" description="DUF4587" evidence="1">
    <location>
        <begin position="36"/>
        <end position="70"/>
    </location>
</feature>
<dbReference type="Pfam" id="PF15248">
    <property type="entry name" value="DUF4587"/>
    <property type="match status" value="1"/>
</dbReference>
<evidence type="ECO:0000259" key="1">
    <source>
        <dbReference type="Pfam" id="PF15248"/>
    </source>
</evidence>
<sequence>MGHSVQGQAAASSLWEVAFQGEKDRAELCCKKLGPDLIEFMMIQNAQMHQVIMNNMTMAALTSFGFSPDARAQVLSLTVVWQLFRVPLTGQDHIAQCTVFPLCSMTAFHCLATSTAVHCGSSSPSAFCALIPA</sequence>
<dbReference type="PANTHER" id="PTHR28604">
    <property type="match status" value="1"/>
</dbReference>
<reference evidence="3" key="1">
    <citation type="journal article" date="2013" name="Nat. Genet.">
        <title>The draft genomes of soft-shell turtle and green sea turtle yield insights into the development and evolution of the turtle-specific body plan.</title>
        <authorList>
            <person name="Wang Z."/>
            <person name="Pascual-Anaya J."/>
            <person name="Zadissa A."/>
            <person name="Li W."/>
            <person name="Niimura Y."/>
            <person name="Huang Z."/>
            <person name="Li C."/>
            <person name="White S."/>
            <person name="Xiong Z."/>
            <person name="Fang D."/>
            <person name="Wang B."/>
            <person name="Ming Y."/>
            <person name="Chen Y."/>
            <person name="Zheng Y."/>
            <person name="Kuraku S."/>
            <person name="Pignatelli M."/>
            <person name="Herrero J."/>
            <person name="Beal K."/>
            <person name="Nozawa M."/>
            <person name="Li Q."/>
            <person name="Wang J."/>
            <person name="Zhang H."/>
            <person name="Yu L."/>
            <person name="Shigenobu S."/>
            <person name="Wang J."/>
            <person name="Liu J."/>
            <person name="Flicek P."/>
            <person name="Searle S."/>
            <person name="Wang J."/>
            <person name="Kuratani S."/>
            <person name="Yin Y."/>
            <person name="Aken B."/>
            <person name="Zhang G."/>
            <person name="Irie N."/>
        </authorList>
    </citation>
    <scope>NUCLEOTIDE SEQUENCE [LARGE SCALE GENOMIC DNA]</scope>
</reference>
<keyword evidence="3" id="KW-1185">Reference proteome</keyword>
<dbReference type="InterPro" id="IPR038915">
    <property type="entry name" value="PRR29-like"/>
</dbReference>
<evidence type="ECO:0000313" key="3">
    <source>
        <dbReference type="Proteomes" id="UP000031443"/>
    </source>
</evidence>
<dbReference type="InterPro" id="IPR027904">
    <property type="entry name" value="DUF4587"/>
</dbReference>